<dbReference type="InterPro" id="IPR040853">
    <property type="entry name" value="RapA2_cadherin-like"/>
</dbReference>
<evidence type="ECO:0000313" key="8">
    <source>
        <dbReference type="EMBL" id="KAI9549922.1"/>
    </source>
</evidence>
<dbReference type="Gene3D" id="2.60.40.3440">
    <property type="match status" value="3"/>
</dbReference>
<feature type="region of interest" description="Disordered" evidence="5">
    <location>
        <begin position="1143"/>
        <end position="1195"/>
    </location>
</feature>
<reference evidence="8" key="1">
    <citation type="submission" date="2022-05" db="EMBL/GenBank/DDBJ databases">
        <title>A multi-omics perspective on studying reproductive biology in Daphnia sinensis.</title>
        <authorList>
            <person name="Jia J."/>
        </authorList>
    </citation>
    <scope>NUCLEOTIDE SEQUENCE</scope>
    <source>
        <strain evidence="8">WSL</strain>
    </source>
</reference>
<feature type="compositionally biased region" description="Polar residues" evidence="5">
    <location>
        <begin position="2081"/>
        <end position="2096"/>
    </location>
</feature>
<evidence type="ECO:0000256" key="5">
    <source>
        <dbReference type="SAM" id="MobiDB-lite"/>
    </source>
</evidence>
<feature type="region of interest" description="Disordered" evidence="5">
    <location>
        <begin position="433"/>
        <end position="457"/>
    </location>
</feature>
<feature type="compositionally biased region" description="Acidic residues" evidence="5">
    <location>
        <begin position="588"/>
        <end position="597"/>
    </location>
</feature>
<dbReference type="Gene3D" id="2.60.40.1200">
    <property type="match status" value="2"/>
</dbReference>
<dbReference type="Pfam" id="PF17892">
    <property type="entry name" value="Cadherin_5"/>
    <property type="match status" value="2"/>
</dbReference>
<feature type="compositionally biased region" description="Polar residues" evidence="5">
    <location>
        <begin position="446"/>
        <end position="455"/>
    </location>
</feature>
<gene>
    <name evidence="8" type="ORF">GHT06_004507</name>
</gene>
<feature type="region of interest" description="Disordered" evidence="5">
    <location>
        <begin position="1067"/>
        <end position="1109"/>
    </location>
</feature>
<feature type="region of interest" description="Disordered" evidence="5">
    <location>
        <begin position="2133"/>
        <end position="2169"/>
    </location>
</feature>
<feature type="compositionally biased region" description="Polar residues" evidence="5">
    <location>
        <begin position="2156"/>
        <end position="2169"/>
    </location>
</feature>
<keyword evidence="9" id="KW-1185">Reference proteome</keyword>
<feature type="compositionally biased region" description="Polar residues" evidence="5">
    <location>
        <begin position="601"/>
        <end position="610"/>
    </location>
</feature>
<evidence type="ECO:0000259" key="6">
    <source>
        <dbReference type="Pfam" id="PF17803"/>
    </source>
</evidence>
<dbReference type="NCBIfam" id="NF012211">
    <property type="entry name" value="tand_rpt_95"/>
    <property type="match status" value="6"/>
</dbReference>
<feature type="domain" description="Cadherin-like" evidence="7">
    <location>
        <begin position="11"/>
        <end position="91"/>
    </location>
</feature>
<dbReference type="Pfam" id="PF17803">
    <property type="entry name" value="Cadherin_4"/>
    <property type="match status" value="1"/>
</dbReference>
<dbReference type="InterPro" id="IPR053180">
    <property type="entry name" value="Ca-binding_acidic-repeat"/>
</dbReference>
<evidence type="ECO:0000256" key="4">
    <source>
        <dbReference type="ARBA" id="ARBA00022837"/>
    </source>
</evidence>
<feature type="compositionally biased region" description="Low complexity" evidence="5">
    <location>
        <begin position="1176"/>
        <end position="1194"/>
    </location>
</feature>
<accession>A0AAD5KF96</accession>
<dbReference type="PANTHER" id="PTHR37467">
    <property type="entry name" value="EXPORTED CALCIUM-BINDING GLYCOPROTEIN-RELATED"/>
    <property type="match status" value="1"/>
</dbReference>
<evidence type="ECO:0008006" key="10">
    <source>
        <dbReference type="Google" id="ProtNLM"/>
    </source>
</evidence>
<protein>
    <recommendedName>
        <fullName evidence="10">Tandem-95 repeat protein</fullName>
    </recommendedName>
</protein>
<comment type="caution">
    <text evidence="8">The sequence shown here is derived from an EMBL/GenBank/DDBJ whole genome shotgun (WGS) entry which is preliminary data.</text>
</comment>
<feature type="compositionally biased region" description="Polar residues" evidence="5">
    <location>
        <begin position="1153"/>
        <end position="1165"/>
    </location>
</feature>
<proteinExistence type="predicted"/>
<name>A0AAD5KF96_9CRUS</name>
<feature type="domain" description="RapA2 cadherin-like" evidence="6">
    <location>
        <begin position="152"/>
        <end position="237"/>
    </location>
</feature>
<keyword evidence="3" id="KW-0732">Signal</keyword>
<dbReference type="PANTHER" id="PTHR37467:SF1">
    <property type="entry name" value="EXPORTED CALCIUM-BINDING GLYCOPROTEIN"/>
    <property type="match status" value="1"/>
</dbReference>
<feature type="region of interest" description="Disordered" evidence="5">
    <location>
        <begin position="2080"/>
        <end position="2106"/>
    </location>
</feature>
<dbReference type="Pfam" id="PF17963">
    <property type="entry name" value="Big_9"/>
    <property type="match status" value="5"/>
</dbReference>
<dbReference type="InterPro" id="IPR041690">
    <property type="entry name" value="Cadherin_5"/>
</dbReference>
<dbReference type="Pfam" id="PF18884">
    <property type="entry name" value="TSP3_bac"/>
    <property type="match status" value="15"/>
</dbReference>
<feature type="domain" description="Cadherin-like" evidence="7">
    <location>
        <begin position="1927"/>
        <end position="2006"/>
    </location>
</feature>
<dbReference type="Proteomes" id="UP000820818">
    <property type="component" value="Unassembled WGS sequence"/>
</dbReference>
<keyword evidence="4" id="KW-0106">Calcium</keyword>
<evidence type="ECO:0000313" key="9">
    <source>
        <dbReference type="Proteomes" id="UP000820818"/>
    </source>
</evidence>
<sequence>MKAQQFQELCFSNDSDLENNNLSVSQFTIAGVTYPAGTIAEIPNVGSFVINANGTYTFTPEPNYTGSVPVATYTLSDGNGGSSTATLSITMNPINDAPVVVNETVRIPEDTVASGNLLSNDTDEEGTTLTISNFTVGGQTYPVGQSQLVPGTLSLSVSPVNDAPTVQNETLATPQNTVATGNVLTNDKDVDGDVISITQFTIDTNGDGSPEVFTAGSTATIAGKGTLVINADGSFAFTPATNYYGSVPVATYQVSDGTTSASATLNLSVSPVDTDGDGSVLTPSTTWTNADCDGDGTTNGQEVINNTGILDPCAHAPGAIPNTSNLIWQAADCDSDGETNGTETTNNTNPNDPCSYTVAPLSGSTAYTQWAALDCDGDGLNNATEILNNTDQKIFIVIGWFDNNEEATGINDPNTPANPDGDITNPLLADSDGDGVSDAQEALDGTNPNDGCSYNSTSQTLTTSTTWNNLDCDNDGETMPLNVQTILIRKMLVHIPLHLYSSLHSWSALDCDGDGVTNGVEITNNTDPKNGCSYVIASQDVTKVSTAWSNSDCDSDGLTNGEEATGVDNPTTLANPDGDITNPLLADTDGDDCDNDGETNATELASNTNPQDACSYTTAPASGTAAYTSWSALDCDGDGVTNGVEITNNTDPKNGCSYVIASQDITKVSTTWSNSDCDSDGLTNGEEATGVDNPTTLANPDGEITNPLLADTDGDGVSDAKEALDGTNPNDGCSYNSTSQTLTTSTTWNNLDCDKDGETNATELANNTNPQDACSYTTAPASGTAAYTSWSALDCDGCGVTNGVEITNNTDPKNGCSYVIASQDITKHGLEQFRCDSDGLTNGEEATGVDNPTTLANPDGDITNPLLADTDGDGVSDYQEAIDGTNPNDGCSYLSTSQTLTTSTTWNNLDCDKDGETNATERANNTNPQDACSYTTAPASGTAAYTSWSALDCDGDGVTNGVEITNNTDPKNGCSYVIASQDITKISTTWSNTDCDSDGLTNGEEATGVDNSTTLANPIGKITNPLVVDTDGDGVSDYQEALDAASQVIANVSATWKSTDCDSDGLNNGEELTGINDPATPTSPNGEITNPLNADSDGDGVSDKQEAIDGTDPNILCDYLAASQDLTKVSTTWSNTDCDSDGLTNGEEATGVDNPTTTANPNGFKTNPIIADTDGDGNPDNTDPHPTTPTATNDSVTVIEGNPVKLNILANDDYLINDGNTITQVGGTAQGREGSQTPVDLNVTDINVPVSGNVATNDLVPAGTSYGTPLADSDNPAGATITMNPDGSYDFKATEPGVYNFMVPVCLAGQTSNCPLSPLQITVLDPMANDNPPVVNPDVAVVKEGQAVNIAILNNDQSGNVATDLLASTLSITDQADNGTVTINADGTVTYIPNAGFVGTDTFTYKVCDDANPANCQTAGVTVTVLATIVGDKTLAADDYAQMTEDADGNSSVSGNVLINDSNTNSAAKLSASLVEGPTSTQGTLVFNADGTYVFTAAPGFSGPVEIIYTVCDAATPANCATATLHILVEPAPPVIPVDFNVTDINVSVSGNVSTNDVVPAGTTYGTPIADTTNPAGATLTMNADGTYEFKATAPGVYTYMVPICEPGQTSDCPLSPLQITVLDPMANDNPPVVNPDIATAKENSPVTIAILSNDQSGNVGTELDPKSLAITDQADNGTVTINADGTVTYTPKAGFVGTDTFTYKVCDSSNPAICQTAEVTVTVLPSDAKDVTTAPDDYAVLTADANGKSSVSGNVLTNDDSTNPNAKLTASLVEGPTSTQGTLVFNADGSYVFTPAPGFSGPLEVIYTVCDAATPANCATATLHILVEPAPQIVLDVNVTDVKVAVNGNVSTNDVVPEGTTYGTPQADTTNKPGASITMNPDGTYVFKANLPGVYHYMVPVCAAGQTTDCPLIPLQITVLDPALTNNVPVVNPDVAQTKMDTQIQQALALLNSLKMERTNSTAKLSASLVNGPTSNQGTIVFNADGTYTFTAAAGFSGPVDIIYTFNLSCCHTTVNIPFDVDGDGVSDEQEAKDGTDPFDSCSYKLSSQDLNKVTSNWTDADCDQDGLTNAEEVFGIDNPATNANPNGVKTNLFNPDTDGDGVSDAQEAIDGTNPNDGCSYKVSSQDLSKVSSAWSNTDCDGDGLSNGEEATGIDNPSTPANPNGIKN</sequence>
<organism evidence="8 9">
    <name type="scientific">Daphnia sinensis</name>
    <dbReference type="NCBI Taxonomy" id="1820382"/>
    <lineage>
        <taxon>Eukaryota</taxon>
        <taxon>Metazoa</taxon>
        <taxon>Ecdysozoa</taxon>
        <taxon>Arthropoda</taxon>
        <taxon>Crustacea</taxon>
        <taxon>Branchiopoda</taxon>
        <taxon>Diplostraca</taxon>
        <taxon>Cladocera</taxon>
        <taxon>Anomopoda</taxon>
        <taxon>Daphniidae</taxon>
        <taxon>Daphnia</taxon>
        <taxon>Daphnia similis group</taxon>
    </lineage>
</organism>
<evidence type="ECO:0000256" key="3">
    <source>
        <dbReference type="ARBA" id="ARBA00022729"/>
    </source>
</evidence>
<feature type="region of interest" description="Disordered" evidence="5">
    <location>
        <begin position="587"/>
        <end position="610"/>
    </location>
</feature>
<evidence type="ECO:0000256" key="2">
    <source>
        <dbReference type="ARBA" id="ARBA00022525"/>
    </source>
</evidence>
<dbReference type="InterPro" id="IPR059100">
    <property type="entry name" value="TSP3_bac"/>
</dbReference>
<evidence type="ECO:0000256" key="1">
    <source>
        <dbReference type="ARBA" id="ARBA00004613"/>
    </source>
</evidence>
<keyword evidence="2" id="KW-0964">Secreted</keyword>
<comment type="subcellular location">
    <subcellularLocation>
        <location evidence="1">Secreted</location>
    </subcellularLocation>
</comment>
<feature type="compositionally biased region" description="Polar residues" evidence="5">
    <location>
        <begin position="1079"/>
        <end position="1093"/>
    </location>
</feature>
<evidence type="ECO:0000259" key="7">
    <source>
        <dbReference type="Pfam" id="PF17892"/>
    </source>
</evidence>
<dbReference type="EMBL" id="WJBH02000204">
    <property type="protein sequence ID" value="KAI9549922.1"/>
    <property type="molecule type" value="Genomic_DNA"/>
</dbReference>